<evidence type="ECO:0000259" key="3">
    <source>
        <dbReference type="Pfam" id="PF15055"/>
    </source>
</evidence>
<gene>
    <name evidence="5" type="primary">Tmem261</name>
</gene>
<dbReference type="OrthoDB" id="6340866at2759"/>
<accession>A0A1S3FZB7</accession>
<evidence type="ECO:0000313" key="4">
    <source>
        <dbReference type="Proteomes" id="UP000081671"/>
    </source>
</evidence>
<feature type="transmembrane region" description="Helical" evidence="2">
    <location>
        <begin position="45"/>
        <end position="62"/>
    </location>
</feature>
<keyword evidence="2" id="KW-1133">Transmembrane helix</keyword>
<dbReference type="FunCoup" id="A0A1S3FZB7">
    <property type="interactions" value="76"/>
</dbReference>
<proteinExistence type="predicted"/>
<sequence>MGSSTSSSQSPDPPTPANPVPADSAEAPTPPAAATLFNTCWSCRLVSGSGLLAAGSYVYLWARRPMKMGLAPGPGPVMQMVIGISIACWGVVILVDPKGKAFRVA</sequence>
<feature type="region of interest" description="Disordered" evidence="1">
    <location>
        <begin position="1"/>
        <end position="29"/>
    </location>
</feature>
<dbReference type="GeneID" id="105993242"/>
<dbReference type="Pfam" id="PF15055">
    <property type="entry name" value="DMAC1_Dmo2"/>
    <property type="match status" value="1"/>
</dbReference>
<keyword evidence="2" id="KW-0472">Membrane</keyword>
<feature type="domain" description="Distal membrane-arm assembly complex protein 1-like" evidence="3">
    <location>
        <begin position="40"/>
        <end position="85"/>
    </location>
</feature>
<evidence type="ECO:0000256" key="1">
    <source>
        <dbReference type="SAM" id="MobiDB-lite"/>
    </source>
</evidence>
<dbReference type="InterPro" id="IPR053117">
    <property type="entry name" value="DMAC_Protein"/>
</dbReference>
<dbReference type="InterPro" id="IPR028036">
    <property type="entry name" value="DMAC1-like_dom"/>
</dbReference>
<dbReference type="AlphaFoldDB" id="A0A1S3FZB7"/>
<dbReference type="InParanoid" id="A0A1S3FZB7"/>
<dbReference type="STRING" id="10020.ENSDORP00000020801"/>
<protein>
    <submittedName>
        <fullName evidence="5">Transmembrane protein 261</fullName>
    </submittedName>
</protein>
<organism evidence="4 5">
    <name type="scientific">Dipodomys ordii</name>
    <name type="common">Ord's kangaroo rat</name>
    <dbReference type="NCBI Taxonomy" id="10020"/>
    <lineage>
        <taxon>Eukaryota</taxon>
        <taxon>Metazoa</taxon>
        <taxon>Chordata</taxon>
        <taxon>Craniata</taxon>
        <taxon>Vertebrata</taxon>
        <taxon>Euteleostomi</taxon>
        <taxon>Mammalia</taxon>
        <taxon>Eutheria</taxon>
        <taxon>Euarchontoglires</taxon>
        <taxon>Glires</taxon>
        <taxon>Rodentia</taxon>
        <taxon>Castorimorpha</taxon>
        <taxon>Heteromyidae</taxon>
        <taxon>Dipodomyinae</taxon>
        <taxon>Dipodomys</taxon>
    </lineage>
</organism>
<dbReference type="GO" id="GO:0005743">
    <property type="term" value="C:mitochondrial inner membrane"/>
    <property type="evidence" value="ECO:0007669"/>
    <property type="project" value="Ensembl"/>
</dbReference>
<dbReference type="GO" id="GO:0032981">
    <property type="term" value="P:mitochondrial respiratory chain complex I assembly"/>
    <property type="evidence" value="ECO:0007669"/>
    <property type="project" value="Ensembl"/>
</dbReference>
<dbReference type="PANTHER" id="PTHR36469">
    <property type="entry name" value="DISTAL MEMBRANE-ARM ASSEMBLY COMPLEX PROTEIN 1"/>
    <property type="match status" value="1"/>
</dbReference>
<keyword evidence="2 5" id="KW-0812">Transmembrane</keyword>
<keyword evidence="4" id="KW-1185">Reference proteome</keyword>
<evidence type="ECO:0000256" key="2">
    <source>
        <dbReference type="SAM" id="Phobius"/>
    </source>
</evidence>
<dbReference type="CTD" id="90871"/>
<feature type="transmembrane region" description="Helical" evidence="2">
    <location>
        <begin position="77"/>
        <end position="95"/>
    </location>
</feature>
<evidence type="ECO:0000313" key="5">
    <source>
        <dbReference type="RefSeq" id="XP_012881901.1"/>
    </source>
</evidence>
<dbReference type="KEGG" id="dord:105993242"/>
<feature type="compositionally biased region" description="Low complexity" evidence="1">
    <location>
        <begin position="1"/>
        <end position="10"/>
    </location>
</feature>
<dbReference type="OMA" id="FKNCWSC"/>
<dbReference type="PANTHER" id="PTHR36469:SF1">
    <property type="entry name" value="DISTAL MEMBRANE-ARM ASSEMBLY COMPLEX PROTEIN 1"/>
    <property type="match status" value="1"/>
</dbReference>
<dbReference type="Proteomes" id="UP000081671">
    <property type="component" value="Unplaced"/>
</dbReference>
<dbReference type="RefSeq" id="XP_012881901.1">
    <property type="nucleotide sequence ID" value="XM_013026447.1"/>
</dbReference>
<reference evidence="5" key="1">
    <citation type="submission" date="2025-08" db="UniProtKB">
        <authorList>
            <consortium name="RefSeq"/>
        </authorList>
    </citation>
    <scope>IDENTIFICATION</scope>
    <source>
        <tissue evidence="5">Kidney</tissue>
    </source>
</reference>
<name>A0A1S3FZB7_DIPOR</name>